<feature type="domain" description="HTH cro/C1-type" evidence="1">
    <location>
        <begin position="123"/>
        <end position="179"/>
    </location>
</feature>
<dbReference type="InterPro" id="IPR010982">
    <property type="entry name" value="Lambda_DNA-bd_dom_sf"/>
</dbReference>
<proteinExistence type="predicted"/>
<accession>A0A4R6V0D4</accession>
<dbReference type="EMBL" id="SNYN01000005">
    <property type="protein sequence ID" value="TDQ53145.1"/>
    <property type="molecule type" value="Genomic_DNA"/>
</dbReference>
<sequence length="191" mass="20958">MTPVPTPADWFGSEVRHWRHRRALSPAETARRAHTTAARLKQIETGHDLCPAALAIALDEVLLTGGVLFRAWPLLHAAARLPDHARKPAFRPPPPVPGAVLPDHLLARDDVRAALADHDLGTVFHLARQWAGISYSKIAQACDMNPARVGHLAKGSGRITTYDKLIQIADALRIPGHHLGLAPRPWENPHR</sequence>
<evidence type="ECO:0000313" key="2">
    <source>
        <dbReference type="EMBL" id="TDQ53145.1"/>
    </source>
</evidence>
<dbReference type="SUPFAM" id="SSF47413">
    <property type="entry name" value="lambda repressor-like DNA-binding domains"/>
    <property type="match status" value="1"/>
</dbReference>
<evidence type="ECO:0000259" key="1">
    <source>
        <dbReference type="SMART" id="SM00530"/>
    </source>
</evidence>
<name>A0A4R6V0D4_9ACTN</name>
<keyword evidence="3" id="KW-1185">Reference proteome</keyword>
<dbReference type="AlphaFoldDB" id="A0A4R6V0D4"/>
<dbReference type="GO" id="GO:0003677">
    <property type="term" value="F:DNA binding"/>
    <property type="evidence" value="ECO:0007669"/>
    <property type="project" value="InterPro"/>
</dbReference>
<comment type="caution">
    <text evidence="2">The sequence shown here is derived from an EMBL/GenBank/DDBJ whole genome shotgun (WGS) entry which is preliminary data.</text>
</comment>
<dbReference type="SMART" id="SM00530">
    <property type="entry name" value="HTH_XRE"/>
    <property type="match status" value="2"/>
</dbReference>
<dbReference type="Pfam" id="PF13560">
    <property type="entry name" value="HTH_31"/>
    <property type="match status" value="1"/>
</dbReference>
<dbReference type="InterPro" id="IPR001387">
    <property type="entry name" value="Cro/C1-type_HTH"/>
</dbReference>
<protein>
    <submittedName>
        <fullName evidence="2">Helix-turn-helix protein</fullName>
    </submittedName>
</protein>
<dbReference type="CDD" id="cd00093">
    <property type="entry name" value="HTH_XRE"/>
    <property type="match status" value="1"/>
</dbReference>
<organism evidence="2 3">
    <name type="scientific">Actinorugispora endophytica</name>
    <dbReference type="NCBI Taxonomy" id="1605990"/>
    <lineage>
        <taxon>Bacteria</taxon>
        <taxon>Bacillati</taxon>
        <taxon>Actinomycetota</taxon>
        <taxon>Actinomycetes</taxon>
        <taxon>Streptosporangiales</taxon>
        <taxon>Nocardiopsidaceae</taxon>
        <taxon>Actinorugispora</taxon>
    </lineage>
</organism>
<feature type="domain" description="HTH cro/C1-type" evidence="1">
    <location>
        <begin position="14"/>
        <end position="68"/>
    </location>
</feature>
<reference evidence="2 3" key="1">
    <citation type="submission" date="2019-03" db="EMBL/GenBank/DDBJ databases">
        <title>Genomic Encyclopedia of Type Strains, Phase IV (KMG-IV): sequencing the most valuable type-strain genomes for metagenomic binning, comparative biology and taxonomic classification.</title>
        <authorList>
            <person name="Goeker M."/>
        </authorList>
    </citation>
    <scope>NUCLEOTIDE SEQUENCE [LARGE SCALE GENOMIC DNA]</scope>
    <source>
        <strain evidence="2 3">DSM 46770</strain>
    </source>
</reference>
<dbReference type="Proteomes" id="UP000295281">
    <property type="component" value="Unassembled WGS sequence"/>
</dbReference>
<gene>
    <name evidence="2" type="ORF">EV190_105267</name>
</gene>
<evidence type="ECO:0000313" key="3">
    <source>
        <dbReference type="Proteomes" id="UP000295281"/>
    </source>
</evidence>